<dbReference type="Gene3D" id="2.60.120.260">
    <property type="entry name" value="Galactose-binding domain-like"/>
    <property type="match status" value="1"/>
</dbReference>
<dbReference type="EMBL" id="ASSP01000017">
    <property type="protein sequence ID" value="EOS11604.1"/>
    <property type="molecule type" value="Genomic_DNA"/>
</dbReference>
<evidence type="ECO:0000313" key="10">
    <source>
        <dbReference type="Proteomes" id="UP000014200"/>
    </source>
</evidence>
<evidence type="ECO:0000256" key="4">
    <source>
        <dbReference type="ARBA" id="ARBA00022729"/>
    </source>
</evidence>
<feature type="chain" id="PRO_5004483374" description="alpha-L-fucosidase" evidence="7">
    <location>
        <begin position="29"/>
        <end position="453"/>
    </location>
</feature>
<keyword evidence="5" id="KW-0378">Hydrolase</keyword>
<dbReference type="Pfam" id="PF01120">
    <property type="entry name" value="Alpha_L_fucos"/>
    <property type="match status" value="1"/>
</dbReference>
<dbReference type="PROSITE" id="PS50022">
    <property type="entry name" value="FA58C_3"/>
    <property type="match status" value="1"/>
</dbReference>
<dbReference type="GO" id="GO:0016139">
    <property type="term" value="P:glycoside catabolic process"/>
    <property type="evidence" value="ECO:0007669"/>
    <property type="project" value="TreeGrafter"/>
</dbReference>
<dbReference type="Gene3D" id="3.20.20.80">
    <property type="entry name" value="Glycosidases"/>
    <property type="match status" value="1"/>
</dbReference>
<dbReference type="PROSITE" id="PS51257">
    <property type="entry name" value="PROKAR_LIPOPROTEIN"/>
    <property type="match status" value="1"/>
</dbReference>
<dbReference type="SMART" id="SM00812">
    <property type="entry name" value="Alpha_L_fucos"/>
    <property type="match status" value="1"/>
</dbReference>
<dbReference type="InterPro" id="IPR016286">
    <property type="entry name" value="FUC_metazoa-typ"/>
</dbReference>
<dbReference type="RefSeq" id="WP_016277058.1">
    <property type="nucleotide sequence ID" value="NZ_JABVZU010000003.1"/>
</dbReference>
<gene>
    <name evidence="9" type="ORF">C802_02715</name>
</gene>
<feature type="domain" description="F5/8 type C" evidence="8">
    <location>
        <begin position="315"/>
        <end position="453"/>
    </location>
</feature>
<evidence type="ECO:0000259" key="8">
    <source>
        <dbReference type="PROSITE" id="PS50022"/>
    </source>
</evidence>
<dbReference type="GO" id="GO:0004560">
    <property type="term" value="F:alpha-L-fucosidase activity"/>
    <property type="evidence" value="ECO:0007669"/>
    <property type="project" value="InterPro"/>
</dbReference>
<sequence length="453" mass="51966">MMMICIKKVFAFILLGCLFSLISCESQEKDKEAVVDFLDLRFGMFIHYNMGTYHQEQWAYPFHDPKSFKPTQIDCAQWAAAAKSAGMKYAVFTTKHHDGFSLWNTSVSGYDIASSDYKEDIVRKYVDAFRAEGLKVGLYYSVMDWHHGIDRGNINSENINFMKKQLTELLTNYGEIICIVIDGWGSKWGGPSFEELPYATLADHIHSIQPNCLVINHSCNTSLDQTQIVQYEATHGQHCPFDNVIPSQQGPTLQRTWFWEPGYENDSLKSVNDVIKELNFVNKRYTNYLLNVAPNDKGLLDDNVIRRLKEIGEVVKLPTEKITELPPFQHVHAQVTVKASSEESETFKASNVIDANLFTRWKFAETDSERWIELDFGKPETFNKVVCGELYQDVKSFKIEALINGKWLELAKNECMGINFHASFPDVTAQKYRLTVVDYKNVPVLAEVTFVRY</sequence>
<dbReference type="InterPro" id="IPR008979">
    <property type="entry name" value="Galactose-bd-like_sf"/>
</dbReference>
<dbReference type="Proteomes" id="UP000014200">
    <property type="component" value="Unassembled WGS sequence"/>
</dbReference>
<dbReference type="PANTHER" id="PTHR10030">
    <property type="entry name" value="ALPHA-L-FUCOSIDASE"/>
    <property type="match status" value="1"/>
</dbReference>
<dbReference type="InterPro" id="IPR017853">
    <property type="entry name" value="GH"/>
</dbReference>
<dbReference type="InterPro" id="IPR000421">
    <property type="entry name" value="FA58C"/>
</dbReference>
<keyword evidence="6" id="KW-0326">Glycosidase</keyword>
<evidence type="ECO:0000256" key="2">
    <source>
        <dbReference type="ARBA" id="ARBA00007951"/>
    </source>
</evidence>
<dbReference type="GeneID" id="82155293"/>
<dbReference type="HOGENOM" id="CLU_002934_7_3_10"/>
<dbReference type="STRING" id="1235788.C802_02715"/>
<evidence type="ECO:0000256" key="7">
    <source>
        <dbReference type="SAM" id="SignalP"/>
    </source>
</evidence>
<protein>
    <recommendedName>
        <fullName evidence="3">alpha-L-fucosidase</fullName>
        <ecNumber evidence="3">3.2.1.51</ecNumber>
    </recommendedName>
</protein>
<proteinExistence type="inferred from homology"/>
<evidence type="ECO:0000256" key="6">
    <source>
        <dbReference type="ARBA" id="ARBA00023295"/>
    </source>
</evidence>
<dbReference type="InterPro" id="IPR000933">
    <property type="entry name" value="Glyco_hydro_29"/>
</dbReference>
<dbReference type="InterPro" id="IPR057739">
    <property type="entry name" value="Glyco_hydro_29_N"/>
</dbReference>
<reference evidence="9 10" key="1">
    <citation type="submission" date="2013-04" db="EMBL/GenBank/DDBJ databases">
        <title>The Genome Sequence of Bacteroides massiliensis dnLKV3.</title>
        <authorList>
            <consortium name="The Broad Institute Genomics Platform"/>
            <consortium name="The Broad Institute Genome Sequencing Center for Infectious Disease"/>
            <person name="Earl A."/>
            <person name="Xavier R."/>
            <person name="Kuhn K."/>
            <person name="Stappenbeck T."/>
            <person name="Walker B."/>
            <person name="Young S."/>
            <person name="Zeng Q."/>
            <person name="Gargeya S."/>
            <person name="Fitzgerald M."/>
            <person name="Haas B."/>
            <person name="Abouelleil A."/>
            <person name="Allen A.W."/>
            <person name="Alvarado L."/>
            <person name="Arachchi H.M."/>
            <person name="Berlin A.M."/>
            <person name="Chapman S.B."/>
            <person name="Gainer-Dewar J."/>
            <person name="Goldberg J."/>
            <person name="Griggs A."/>
            <person name="Gujja S."/>
            <person name="Hansen M."/>
            <person name="Howarth C."/>
            <person name="Imamovic A."/>
            <person name="Ireland A."/>
            <person name="Larimer J."/>
            <person name="McCowan C."/>
            <person name="Murphy C."/>
            <person name="Pearson M."/>
            <person name="Poon T.W."/>
            <person name="Priest M."/>
            <person name="Roberts A."/>
            <person name="Saif S."/>
            <person name="Shea T."/>
            <person name="Sisk P."/>
            <person name="Sykes S."/>
            <person name="Wortman J."/>
            <person name="Nusbaum C."/>
            <person name="Birren B."/>
        </authorList>
    </citation>
    <scope>NUCLEOTIDE SEQUENCE [LARGE SCALE GENOMIC DNA]</scope>
    <source>
        <strain evidence="10">dnLKV3</strain>
    </source>
</reference>
<name>R9I5Y1_9BACT</name>
<evidence type="ECO:0000256" key="5">
    <source>
        <dbReference type="ARBA" id="ARBA00022801"/>
    </source>
</evidence>
<evidence type="ECO:0000256" key="1">
    <source>
        <dbReference type="ARBA" id="ARBA00004071"/>
    </source>
</evidence>
<dbReference type="Pfam" id="PF00754">
    <property type="entry name" value="F5_F8_type_C"/>
    <property type="match status" value="1"/>
</dbReference>
<dbReference type="AlphaFoldDB" id="R9I5Y1"/>
<evidence type="ECO:0000256" key="3">
    <source>
        <dbReference type="ARBA" id="ARBA00012662"/>
    </source>
</evidence>
<comment type="caution">
    <text evidence="9">The sequence shown here is derived from an EMBL/GenBank/DDBJ whole genome shotgun (WGS) entry which is preliminary data.</text>
</comment>
<dbReference type="PRINTS" id="PR00741">
    <property type="entry name" value="GLHYDRLASE29"/>
</dbReference>
<keyword evidence="4 7" id="KW-0732">Signal</keyword>
<dbReference type="GO" id="GO:0005764">
    <property type="term" value="C:lysosome"/>
    <property type="evidence" value="ECO:0007669"/>
    <property type="project" value="TreeGrafter"/>
</dbReference>
<feature type="signal peptide" evidence="7">
    <location>
        <begin position="1"/>
        <end position="28"/>
    </location>
</feature>
<comment type="similarity">
    <text evidence="2">Belongs to the glycosyl hydrolase 29 family.</text>
</comment>
<keyword evidence="10" id="KW-1185">Reference proteome</keyword>
<dbReference type="SUPFAM" id="SSF51445">
    <property type="entry name" value="(Trans)glycosidases"/>
    <property type="match status" value="1"/>
</dbReference>
<comment type="function">
    <text evidence="1">Alpha-L-fucosidase is responsible for hydrolyzing the alpha-1,6-linked fucose joined to the reducing-end N-acetylglucosamine of the carbohydrate moieties of glycoproteins.</text>
</comment>
<dbReference type="PATRIC" id="fig|1235788.3.peg.2785"/>
<dbReference type="PANTHER" id="PTHR10030:SF37">
    <property type="entry name" value="ALPHA-L-FUCOSIDASE-RELATED"/>
    <property type="match status" value="1"/>
</dbReference>
<dbReference type="GO" id="GO:0006004">
    <property type="term" value="P:fucose metabolic process"/>
    <property type="evidence" value="ECO:0007669"/>
    <property type="project" value="InterPro"/>
</dbReference>
<organism evidence="9 10">
    <name type="scientific">Phocaeicola sartorii</name>
    <dbReference type="NCBI Taxonomy" id="671267"/>
    <lineage>
        <taxon>Bacteria</taxon>
        <taxon>Pseudomonadati</taxon>
        <taxon>Bacteroidota</taxon>
        <taxon>Bacteroidia</taxon>
        <taxon>Bacteroidales</taxon>
        <taxon>Bacteroidaceae</taxon>
        <taxon>Phocaeicola</taxon>
    </lineage>
</organism>
<dbReference type="SUPFAM" id="SSF49785">
    <property type="entry name" value="Galactose-binding domain-like"/>
    <property type="match status" value="1"/>
</dbReference>
<accession>R9I5Y1</accession>
<evidence type="ECO:0000313" key="9">
    <source>
        <dbReference type="EMBL" id="EOS11604.1"/>
    </source>
</evidence>
<dbReference type="EC" id="3.2.1.51" evidence="3"/>